<sequence>MSLDLDKLKCTDIPHNGSPPNNQAISSHFSYEAPPTQVFYHLKWLFLSNLAKIGIEVYLKSLQKSHNHVAQGYLLSTDPTTKVGGFELGPQCWEIQVDVPIVRNEPLLRPYSSYQTIGDVVGATIA</sequence>
<feature type="domain" description="Transposase Tnp1/En/Spm-like" evidence="1">
    <location>
        <begin position="56"/>
        <end position="120"/>
    </location>
</feature>
<reference evidence="2" key="1">
    <citation type="submission" date="2020-07" db="EMBL/GenBank/DDBJ databases">
        <authorList>
            <person name="Lin J."/>
        </authorList>
    </citation>
    <scope>NUCLEOTIDE SEQUENCE</scope>
</reference>
<protein>
    <recommendedName>
        <fullName evidence="1">Transposase Tnp1/En/Spm-like domain-containing protein</fullName>
    </recommendedName>
</protein>
<evidence type="ECO:0000259" key="1">
    <source>
        <dbReference type="Pfam" id="PF03017"/>
    </source>
</evidence>
<dbReference type="InterPro" id="IPR004264">
    <property type="entry name" value="Transposase_23"/>
</dbReference>
<organism evidence="2">
    <name type="scientific">Ananas comosus var. bracteatus</name>
    <name type="common">red pineapple</name>
    <dbReference type="NCBI Taxonomy" id="296719"/>
    <lineage>
        <taxon>Eukaryota</taxon>
        <taxon>Viridiplantae</taxon>
        <taxon>Streptophyta</taxon>
        <taxon>Embryophyta</taxon>
        <taxon>Tracheophyta</taxon>
        <taxon>Spermatophyta</taxon>
        <taxon>Magnoliopsida</taxon>
        <taxon>Liliopsida</taxon>
        <taxon>Poales</taxon>
        <taxon>Bromeliaceae</taxon>
        <taxon>Bromelioideae</taxon>
        <taxon>Ananas</taxon>
    </lineage>
</organism>
<dbReference type="AlphaFoldDB" id="A0A6V7Q679"/>
<dbReference type="EMBL" id="LR862133">
    <property type="protein sequence ID" value="CAD1838583.1"/>
    <property type="molecule type" value="Genomic_DNA"/>
</dbReference>
<dbReference type="Pfam" id="PF03017">
    <property type="entry name" value="Transposase_23"/>
    <property type="match status" value="1"/>
</dbReference>
<name>A0A6V7Q679_ANACO</name>
<evidence type="ECO:0000313" key="2">
    <source>
        <dbReference type="EMBL" id="CAD1838583.1"/>
    </source>
</evidence>
<proteinExistence type="predicted"/>
<gene>
    <name evidence="2" type="ORF">CB5_LOCUS21794</name>
</gene>
<accession>A0A6V7Q679</accession>